<keyword evidence="4" id="KW-1185">Reference proteome</keyword>
<keyword evidence="1" id="KW-1133">Transmembrane helix</keyword>
<keyword evidence="1" id="KW-0472">Membrane</keyword>
<dbReference type="InterPro" id="IPR019402">
    <property type="entry name" value="CWH43_N"/>
</dbReference>
<organism evidence="3 4">
    <name type="scientific">Schistosoma japonicum</name>
    <name type="common">Blood fluke</name>
    <dbReference type="NCBI Taxonomy" id="6182"/>
    <lineage>
        <taxon>Eukaryota</taxon>
        <taxon>Metazoa</taxon>
        <taxon>Spiralia</taxon>
        <taxon>Lophotrochozoa</taxon>
        <taxon>Platyhelminthes</taxon>
        <taxon>Trematoda</taxon>
        <taxon>Digenea</taxon>
        <taxon>Strigeidida</taxon>
        <taxon>Schistosomatoidea</taxon>
        <taxon>Schistosomatidae</taxon>
        <taxon>Schistosoma</taxon>
    </lineage>
</organism>
<evidence type="ECO:0000259" key="2">
    <source>
        <dbReference type="Pfam" id="PF10277"/>
    </source>
</evidence>
<dbReference type="STRING" id="6182.A0A4Z2DCS9"/>
<evidence type="ECO:0000313" key="4">
    <source>
        <dbReference type="Proteomes" id="UP000311919"/>
    </source>
</evidence>
<accession>A0A4Z2DCS9</accession>
<comment type="caution">
    <text evidence="3">The sequence shown here is derived from an EMBL/GenBank/DDBJ whole genome shotgun (WGS) entry which is preliminary data.</text>
</comment>
<feature type="transmembrane region" description="Helical" evidence="1">
    <location>
        <begin position="49"/>
        <end position="71"/>
    </location>
</feature>
<reference evidence="3 4" key="1">
    <citation type="submission" date="2019-03" db="EMBL/GenBank/DDBJ databases">
        <title>An improved genome assembly of the fluke Schistosoma japonicum.</title>
        <authorList>
            <person name="Hu W."/>
            <person name="Luo F."/>
            <person name="Yin M."/>
            <person name="Mo X."/>
            <person name="Sun C."/>
            <person name="Wu Q."/>
            <person name="Zhu B."/>
            <person name="Xiang M."/>
            <person name="Wang J."/>
            <person name="Wang Y."/>
            <person name="Zhang T."/>
            <person name="Xu B."/>
            <person name="Zheng H."/>
            <person name="Feng Z."/>
        </authorList>
    </citation>
    <scope>NUCLEOTIDE SEQUENCE [LARGE SCALE GENOMIC DNA]</scope>
    <source>
        <strain evidence="3">HuSjv2</strain>
        <tissue evidence="3">Worms</tissue>
    </source>
</reference>
<dbReference type="AlphaFoldDB" id="A0A4Z2DCS9"/>
<proteinExistence type="predicted"/>
<name>A0A4Z2DCS9_SCHJA</name>
<feature type="transmembrane region" description="Helical" evidence="1">
    <location>
        <begin position="15"/>
        <end position="37"/>
    </location>
</feature>
<dbReference type="EMBL" id="SKCS01000179">
    <property type="protein sequence ID" value="TNN14264.1"/>
    <property type="molecule type" value="Genomic_DNA"/>
</dbReference>
<gene>
    <name evidence="3" type="ORF">EWB00_002250</name>
</gene>
<dbReference type="Proteomes" id="UP000311919">
    <property type="component" value="Unassembled WGS sequence"/>
</dbReference>
<protein>
    <submittedName>
        <fullName evidence="3">Post-GPI attachment to proteins factor 2-like</fullName>
    </submittedName>
</protein>
<feature type="domain" description="CWH43-like N-terminal" evidence="2">
    <location>
        <begin position="9"/>
        <end position="75"/>
    </location>
</feature>
<evidence type="ECO:0000256" key="1">
    <source>
        <dbReference type="SAM" id="Phobius"/>
    </source>
</evidence>
<dbReference type="Pfam" id="PF10277">
    <property type="entry name" value="Frag1"/>
    <property type="match status" value="1"/>
</dbReference>
<evidence type="ECO:0000313" key="3">
    <source>
        <dbReference type="EMBL" id="TNN14264.1"/>
    </source>
</evidence>
<sequence length="90" mass="10259">MSCHYTFSRSLRFKALVLTAFCFNLLDVGSFVGVAFVSNQENYPVHEHLFIVFLFASTAYMLATLAVHWLMGVTLYSSKVTYSYVLMLLD</sequence>
<dbReference type="OrthoDB" id="68581at2759"/>
<keyword evidence="1" id="KW-0812">Transmembrane</keyword>